<gene>
    <name evidence="1" type="ORF">Q9L42_012280</name>
</gene>
<dbReference type="EMBL" id="CP157743">
    <property type="protein sequence ID" value="XBS19142.1"/>
    <property type="molecule type" value="Genomic_DNA"/>
</dbReference>
<dbReference type="RefSeq" id="WP_305908109.1">
    <property type="nucleotide sequence ID" value="NZ_CP157743.1"/>
</dbReference>
<protein>
    <submittedName>
        <fullName evidence="1">Uncharacterized protein</fullName>
    </submittedName>
</protein>
<organism evidence="1 2">
    <name type="scientific">Methylomarinum roseum</name>
    <dbReference type="NCBI Taxonomy" id="3067653"/>
    <lineage>
        <taxon>Bacteria</taxon>
        <taxon>Pseudomonadati</taxon>
        <taxon>Pseudomonadota</taxon>
        <taxon>Gammaproteobacteria</taxon>
        <taxon>Methylococcales</taxon>
        <taxon>Methylococcaceae</taxon>
        <taxon>Methylomarinum</taxon>
    </lineage>
</organism>
<reference evidence="1 2" key="1">
    <citation type="journal article" date="2024" name="Microbiology">
        <title>Methylomarinum rosea sp. nov., a novel halophilic methanotrophic bacterium from the hypersaline Lake Elton.</title>
        <authorList>
            <person name="Suleimanov R.Z."/>
            <person name="Oshkin I.Y."/>
            <person name="Danilova O.V."/>
            <person name="Suzina N.E."/>
            <person name="Dedysh S.N."/>
        </authorList>
    </citation>
    <scope>NUCLEOTIDE SEQUENCE [LARGE SCALE GENOMIC DNA]</scope>
    <source>
        <strain evidence="1 2">Ch1-1</strain>
    </source>
</reference>
<keyword evidence="2" id="KW-1185">Reference proteome</keyword>
<evidence type="ECO:0000313" key="1">
    <source>
        <dbReference type="EMBL" id="XBS19142.1"/>
    </source>
</evidence>
<dbReference type="KEGG" id="mech:Q9L42_012280"/>
<evidence type="ECO:0000313" key="2">
    <source>
        <dbReference type="Proteomes" id="UP001225378"/>
    </source>
</evidence>
<sequence length="68" mass="7817">MEGERLIAPRPLPKTSFKYYIGFACVIDGSENEKTLTAIKNHKQIEKSVFEAEVKAIDYFWESAYKSV</sequence>
<dbReference type="Proteomes" id="UP001225378">
    <property type="component" value="Chromosome"/>
</dbReference>
<accession>A0AAU7NQA7</accession>
<dbReference type="AlphaFoldDB" id="A0AAU7NQA7"/>
<name>A0AAU7NQA7_9GAMM</name>
<proteinExistence type="predicted"/>